<gene>
    <name evidence="9" type="primary">pdhC</name>
    <name evidence="9" type="ORF">Hgul01_01104</name>
</gene>
<dbReference type="InterPro" id="IPR023213">
    <property type="entry name" value="CAT-like_dom_sf"/>
</dbReference>
<dbReference type="PANTHER" id="PTHR43178">
    <property type="entry name" value="DIHYDROLIPOAMIDE ACETYLTRANSFERASE COMPONENT OF PYRUVATE DEHYDROGENASE COMPLEX"/>
    <property type="match status" value="1"/>
</dbReference>
<evidence type="ECO:0000256" key="5">
    <source>
        <dbReference type="ARBA" id="ARBA00023315"/>
    </source>
</evidence>
<evidence type="ECO:0000256" key="4">
    <source>
        <dbReference type="ARBA" id="ARBA00022823"/>
    </source>
</evidence>
<dbReference type="InterPro" id="IPR000089">
    <property type="entry name" value="Biotin_lipoyl"/>
</dbReference>
<dbReference type="InterPro" id="IPR036625">
    <property type="entry name" value="E3-bd_dom_sf"/>
</dbReference>
<dbReference type="Gene3D" id="2.40.50.100">
    <property type="match status" value="1"/>
</dbReference>
<keyword evidence="5 6" id="KW-0012">Acyltransferase</keyword>
<dbReference type="InterPro" id="IPR004167">
    <property type="entry name" value="PSBD"/>
</dbReference>
<evidence type="ECO:0000256" key="2">
    <source>
        <dbReference type="ARBA" id="ARBA00007317"/>
    </source>
</evidence>
<evidence type="ECO:0000256" key="1">
    <source>
        <dbReference type="ARBA" id="ARBA00001938"/>
    </source>
</evidence>
<dbReference type="SUPFAM" id="SSF52777">
    <property type="entry name" value="CoA-dependent acyltransferases"/>
    <property type="match status" value="1"/>
</dbReference>
<sequence length="439" mass="46859">MSVEFKMPKLGESVTEGTVGRWLKQPGESLELYEPMLEVTTDKVDTEIPSPVNGRLLEIRVNEGDTVPVGTVIAVLEDSSSTTVAAVAATATPAVTTQTSSNNGGGNSFMSPVVARLVSQHNLDIKQIAGTGKDGRVTKQDVERFVAQRDAAKPAPMPMPTPTAPTPAPMPVIKPSSTPAPMPTITGSLLAKPVAYTPPAMPAAPSIEPFVGDELQPLSGMRRAIAEHMVRSKATSPHVTTVMEVDLSTIIAHRDQYKADFERQGVKLTFTPYFVQATVAGLRAVPIVNATYTDEGILLHKSVNVGMAVAIPDGLIVPVLHNVDEKSLLGLSRTVNDLAERARTRRLTADEVKDGTFTITNHGVSGSLFAMPIINQPQSGILGIGAIQKRPVVMTINGADAIAIRPMCYLSFTFDHRLIDGATADKFLATVKQQLEQFA</sequence>
<dbReference type="EC" id="2.3.1.-" evidence="6"/>
<dbReference type="Pfam" id="PF00364">
    <property type="entry name" value="Biotin_lipoyl"/>
    <property type="match status" value="1"/>
</dbReference>
<evidence type="ECO:0000259" key="7">
    <source>
        <dbReference type="PROSITE" id="PS50968"/>
    </source>
</evidence>
<evidence type="ECO:0000256" key="6">
    <source>
        <dbReference type="RuleBase" id="RU003423"/>
    </source>
</evidence>
<dbReference type="PROSITE" id="PS51826">
    <property type="entry name" value="PSBD"/>
    <property type="match status" value="1"/>
</dbReference>
<dbReference type="SUPFAM" id="SSF51230">
    <property type="entry name" value="Single hybrid motif"/>
    <property type="match status" value="1"/>
</dbReference>
<comment type="similarity">
    <text evidence="2 6">Belongs to the 2-oxoacid dehydrogenase family.</text>
</comment>
<proteinExistence type="inferred from homology"/>
<dbReference type="Gene3D" id="3.30.559.10">
    <property type="entry name" value="Chloramphenicol acetyltransferase-like domain"/>
    <property type="match status" value="1"/>
</dbReference>
<dbReference type="SUPFAM" id="SSF47005">
    <property type="entry name" value="Peripheral subunit-binding domain of 2-oxo acid dehydrogenase complex"/>
    <property type="match status" value="1"/>
</dbReference>
<keyword evidence="10" id="KW-1185">Reference proteome</keyword>
<feature type="domain" description="Peripheral subunit-binding (PSBD)" evidence="8">
    <location>
        <begin position="109"/>
        <end position="146"/>
    </location>
</feature>
<comment type="caution">
    <text evidence="9">The sequence shown here is derived from an EMBL/GenBank/DDBJ whole genome shotgun (WGS) entry which is preliminary data.</text>
</comment>
<protein>
    <recommendedName>
        <fullName evidence="6">Dihydrolipoamide acetyltransferase component of pyruvate dehydrogenase complex</fullName>
        <ecNumber evidence="6">2.3.1.-</ecNumber>
    </recommendedName>
</protein>
<reference evidence="9 10" key="1">
    <citation type="submission" date="2024-02" db="EMBL/GenBank/DDBJ databases">
        <title>Herpetosiphon gulosus NBRC 112829.</title>
        <authorList>
            <person name="Ichikawa N."/>
            <person name="Katano-Makiyama Y."/>
            <person name="Hidaka K."/>
        </authorList>
    </citation>
    <scope>NUCLEOTIDE SEQUENCE [LARGE SCALE GENOMIC DNA]</scope>
    <source>
        <strain evidence="9 10">NBRC 112829</strain>
    </source>
</reference>
<name>A0ABP9WYR1_9CHLR</name>
<keyword evidence="9" id="KW-0670">Pyruvate</keyword>
<dbReference type="PROSITE" id="PS50968">
    <property type="entry name" value="BIOTINYL_LIPOYL"/>
    <property type="match status" value="1"/>
</dbReference>
<evidence type="ECO:0000313" key="9">
    <source>
        <dbReference type="EMBL" id="GAA5527320.1"/>
    </source>
</evidence>
<evidence type="ECO:0000313" key="10">
    <source>
        <dbReference type="Proteomes" id="UP001428290"/>
    </source>
</evidence>
<dbReference type="Gene3D" id="4.10.320.10">
    <property type="entry name" value="E3-binding domain"/>
    <property type="match status" value="1"/>
</dbReference>
<dbReference type="PANTHER" id="PTHR43178:SF5">
    <property type="entry name" value="LIPOAMIDE ACYLTRANSFERASE COMPONENT OF BRANCHED-CHAIN ALPHA-KETO ACID DEHYDROGENASE COMPLEX, MITOCHONDRIAL"/>
    <property type="match status" value="1"/>
</dbReference>
<keyword evidence="4 6" id="KW-0450">Lipoyl</keyword>
<dbReference type="Pfam" id="PF02817">
    <property type="entry name" value="E3_binding"/>
    <property type="match status" value="1"/>
</dbReference>
<accession>A0ABP9WYR1</accession>
<dbReference type="InterPro" id="IPR001078">
    <property type="entry name" value="2-oxoacid_DH_actylTfrase"/>
</dbReference>
<dbReference type="InterPro" id="IPR003016">
    <property type="entry name" value="2-oxoA_DH_lipoyl-BS"/>
</dbReference>
<dbReference type="Pfam" id="PF00198">
    <property type="entry name" value="2-oxoacid_dh"/>
    <property type="match status" value="1"/>
</dbReference>
<feature type="domain" description="Lipoyl-binding" evidence="7">
    <location>
        <begin position="2"/>
        <end position="77"/>
    </location>
</feature>
<keyword evidence="3 6" id="KW-0808">Transferase</keyword>
<organism evidence="9 10">
    <name type="scientific">Herpetosiphon gulosus</name>
    <dbReference type="NCBI Taxonomy" id="1973496"/>
    <lineage>
        <taxon>Bacteria</taxon>
        <taxon>Bacillati</taxon>
        <taxon>Chloroflexota</taxon>
        <taxon>Chloroflexia</taxon>
        <taxon>Herpetosiphonales</taxon>
        <taxon>Herpetosiphonaceae</taxon>
        <taxon>Herpetosiphon</taxon>
    </lineage>
</organism>
<dbReference type="InterPro" id="IPR050743">
    <property type="entry name" value="2-oxoacid_DH_E2_comp"/>
</dbReference>
<evidence type="ECO:0000259" key="8">
    <source>
        <dbReference type="PROSITE" id="PS51826"/>
    </source>
</evidence>
<dbReference type="InterPro" id="IPR011053">
    <property type="entry name" value="Single_hybrid_motif"/>
</dbReference>
<dbReference type="CDD" id="cd06849">
    <property type="entry name" value="lipoyl_domain"/>
    <property type="match status" value="1"/>
</dbReference>
<evidence type="ECO:0000256" key="3">
    <source>
        <dbReference type="ARBA" id="ARBA00022679"/>
    </source>
</evidence>
<dbReference type="EMBL" id="BAABRU010000003">
    <property type="protein sequence ID" value="GAA5527320.1"/>
    <property type="molecule type" value="Genomic_DNA"/>
</dbReference>
<dbReference type="Proteomes" id="UP001428290">
    <property type="component" value="Unassembled WGS sequence"/>
</dbReference>
<dbReference type="PROSITE" id="PS00189">
    <property type="entry name" value="LIPOYL"/>
    <property type="match status" value="1"/>
</dbReference>
<comment type="cofactor">
    <cofactor evidence="1 6">
        <name>(R)-lipoate</name>
        <dbReference type="ChEBI" id="CHEBI:83088"/>
    </cofactor>
</comment>